<evidence type="ECO:0000313" key="7">
    <source>
        <dbReference type="Proteomes" id="UP001139264"/>
    </source>
</evidence>
<evidence type="ECO:0000256" key="1">
    <source>
        <dbReference type="SAM" id="MobiDB-lite"/>
    </source>
</evidence>
<feature type="region of interest" description="Disordered" evidence="1">
    <location>
        <begin position="14"/>
        <end position="73"/>
    </location>
</feature>
<name>A0A9X1S9K8_9MICC</name>
<accession>A0A9X1S9K8</accession>
<evidence type="ECO:0000313" key="5">
    <source>
        <dbReference type="EMBL" id="MCC3271004.1"/>
    </source>
</evidence>
<evidence type="ECO:0000259" key="2">
    <source>
        <dbReference type="Pfam" id="PF19843"/>
    </source>
</evidence>
<gene>
    <name evidence="4" type="ORF">LJ751_09050</name>
    <name evidence="5" type="ORF">LJ751_16885</name>
    <name evidence="3" type="ORF">LJ752_11890</name>
</gene>
<evidence type="ECO:0000313" key="4">
    <source>
        <dbReference type="EMBL" id="MCC3269511.1"/>
    </source>
</evidence>
<dbReference type="EMBL" id="JAJFZP010000007">
    <property type="protein sequence ID" value="MCC3269511.1"/>
    <property type="molecule type" value="Genomic_DNA"/>
</dbReference>
<comment type="caution">
    <text evidence="5">The sequence shown here is derived from an EMBL/GenBank/DDBJ whole genome shotgun (WGS) entry which is preliminary data.</text>
</comment>
<dbReference type="RefSeq" id="WP_227891830.1">
    <property type="nucleotide sequence ID" value="NZ_CP095461.1"/>
</dbReference>
<proteinExistence type="predicted"/>
<dbReference type="Pfam" id="PF19843">
    <property type="entry name" value="DUF6318"/>
    <property type="match status" value="1"/>
</dbReference>
<reference evidence="5" key="1">
    <citation type="submission" date="2021-10" db="EMBL/GenBank/DDBJ databases">
        <title>Novel species in genus Arthrobacter.</title>
        <authorList>
            <person name="Liu Y."/>
        </authorList>
    </citation>
    <scope>NUCLEOTIDE SEQUENCE</scope>
    <source>
        <strain evidence="3">Zg-Y786</strain>
        <strain evidence="5">Zg-Y809</strain>
    </source>
</reference>
<dbReference type="EMBL" id="JAJFZP010000017">
    <property type="protein sequence ID" value="MCC3271004.1"/>
    <property type="molecule type" value="Genomic_DNA"/>
</dbReference>
<keyword evidence="6" id="KW-1185">Reference proteome</keyword>
<dbReference type="Proteomes" id="UP001139264">
    <property type="component" value="Unassembled WGS sequence"/>
</dbReference>
<dbReference type="InterPro" id="IPR046281">
    <property type="entry name" value="DUF6318"/>
</dbReference>
<dbReference type="AlphaFoldDB" id="A0A9X1S9K8"/>
<feature type="compositionally biased region" description="Low complexity" evidence="1">
    <location>
        <begin position="28"/>
        <end position="65"/>
    </location>
</feature>
<evidence type="ECO:0000313" key="3">
    <source>
        <dbReference type="EMBL" id="MCC3266737.1"/>
    </source>
</evidence>
<dbReference type="Proteomes" id="UP001139168">
    <property type="component" value="Unassembled WGS sequence"/>
</dbReference>
<sequence length="214" mass="22347">MSAAAVAAVLVLGGCSGSGEPEAEAAENRSSSASPSGSASASETATQTATPTPTPTAAYKPATAEGPAENVPLPVMPELAKEKSKEGLEAFAEYWYSLINYGYETGDPGPLRAASADTCFACESYYAVLDNGYSENEWMTGAKLHLQDLSSNYVETDEGAFQATILILQDDLQYYGPAGHLGTDPGTSTPAVQLMEAVFTSGGWYVVTLETLEM</sequence>
<evidence type="ECO:0000313" key="6">
    <source>
        <dbReference type="Proteomes" id="UP001139168"/>
    </source>
</evidence>
<protein>
    <submittedName>
        <fullName evidence="5">DUF6318 family protein</fullName>
    </submittedName>
</protein>
<organism evidence="5 7">
    <name type="scientific">Arthrobacter gengyunqii</name>
    <dbReference type="NCBI Taxonomy" id="2886940"/>
    <lineage>
        <taxon>Bacteria</taxon>
        <taxon>Bacillati</taxon>
        <taxon>Actinomycetota</taxon>
        <taxon>Actinomycetes</taxon>
        <taxon>Micrococcales</taxon>
        <taxon>Micrococcaceae</taxon>
        <taxon>Arthrobacter</taxon>
    </lineage>
</organism>
<feature type="domain" description="DUF6318" evidence="2">
    <location>
        <begin position="58"/>
        <end position="208"/>
    </location>
</feature>
<dbReference type="EMBL" id="JAJFZQ010000006">
    <property type="protein sequence ID" value="MCC3266737.1"/>
    <property type="molecule type" value="Genomic_DNA"/>
</dbReference>